<comment type="caution">
    <text evidence="2">The sequence shown here is derived from an EMBL/GenBank/DDBJ whole genome shotgun (WGS) entry which is preliminary data.</text>
</comment>
<dbReference type="EMBL" id="BMYK01000028">
    <property type="protein sequence ID" value="GHC99378.1"/>
    <property type="molecule type" value="Genomic_DNA"/>
</dbReference>
<evidence type="ECO:0000313" key="3">
    <source>
        <dbReference type="Proteomes" id="UP000626210"/>
    </source>
</evidence>
<dbReference type="Pfam" id="PF01890">
    <property type="entry name" value="CbiG_C"/>
    <property type="match status" value="1"/>
</dbReference>
<keyword evidence="3" id="KW-1185">Reference proteome</keyword>
<dbReference type="InterPro" id="IPR002750">
    <property type="entry name" value="CobE/GbiG_C"/>
</dbReference>
<accession>A0ABQ3GBB7</accession>
<sequence>MTVLGLGFHSGAGLASLRDALHAACAALPNRPALRAVATAQDKLDSAALAQLATELRVPLVGVPLPLLAVQAATPSVFAPARYGGHSLAEAAALAAAGPGARLLAPRAVSRDRQATAALATALPPPTHPCEP</sequence>
<evidence type="ECO:0000259" key="1">
    <source>
        <dbReference type="Pfam" id="PF01890"/>
    </source>
</evidence>
<protein>
    <recommendedName>
        <fullName evidence="1">CobE/GbiG C-terminal domain-containing protein</fullName>
    </recommendedName>
</protein>
<name>A0ABQ3GBB7_9BURK</name>
<evidence type="ECO:0000313" key="2">
    <source>
        <dbReference type="EMBL" id="GHC99378.1"/>
    </source>
</evidence>
<dbReference type="InterPro" id="IPR036518">
    <property type="entry name" value="CobE/GbiG_C_sf"/>
</dbReference>
<proteinExistence type="predicted"/>
<feature type="domain" description="CobE/GbiG C-terminal" evidence="1">
    <location>
        <begin position="3"/>
        <end position="120"/>
    </location>
</feature>
<gene>
    <name evidence="2" type="ORF">GCM10007320_55930</name>
</gene>
<dbReference type="Proteomes" id="UP000626210">
    <property type="component" value="Unassembled WGS sequence"/>
</dbReference>
<organism evidence="2 3">
    <name type="scientific">Pseudorhodoferax aquiterrae</name>
    <dbReference type="NCBI Taxonomy" id="747304"/>
    <lineage>
        <taxon>Bacteria</taxon>
        <taxon>Pseudomonadati</taxon>
        <taxon>Pseudomonadota</taxon>
        <taxon>Betaproteobacteria</taxon>
        <taxon>Burkholderiales</taxon>
        <taxon>Comamonadaceae</taxon>
    </lineage>
</organism>
<reference evidence="3" key="1">
    <citation type="journal article" date="2019" name="Int. J. Syst. Evol. Microbiol.">
        <title>The Global Catalogue of Microorganisms (GCM) 10K type strain sequencing project: providing services to taxonomists for standard genome sequencing and annotation.</title>
        <authorList>
            <consortium name="The Broad Institute Genomics Platform"/>
            <consortium name="The Broad Institute Genome Sequencing Center for Infectious Disease"/>
            <person name="Wu L."/>
            <person name="Ma J."/>
        </authorList>
    </citation>
    <scope>NUCLEOTIDE SEQUENCE [LARGE SCALE GENOMIC DNA]</scope>
    <source>
        <strain evidence="3">KCTC 23314</strain>
    </source>
</reference>
<dbReference type="Gene3D" id="3.30.420.180">
    <property type="entry name" value="CobE/GbiG C-terminal domain"/>
    <property type="match status" value="1"/>
</dbReference>
<dbReference type="SUPFAM" id="SSF159664">
    <property type="entry name" value="CobE/GbiG C-terminal domain-like"/>
    <property type="match status" value="1"/>
</dbReference>